<dbReference type="EMBL" id="CP031165">
    <property type="protein sequence ID" value="AXV05904.1"/>
    <property type="molecule type" value="Genomic_DNA"/>
</dbReference>
<keyword evidence="5 8" id="KW-0378">Hydrolase</keyword>
<accession>A0A346XUK7</accession>
<feature type="binding site" evidence="7">
    <location>
        <position position="93"/>
    </location>
    <ligand>
        <name>Mg(2+)</name>
        <dbReference type="ChEBI" id="CHEBI:18420"/>
        <label>2</label>
    </ligand>
</feature>
<sequence>MSSPSTPAQLAELAASVAHVAGDVLLYHQRRLRSGADLSVATKTSATDPVSMADQESEQALVRAIEAARPDDGILGEEGADRTGSSGLRWVVDPLDGTVNYLYGHIGWGVSVAVEQQADDGSWHGLAAAVFEPTTGIMHSAHRGGGATANGRPLHVNDPVELPMALVSTGFSYDRDHRLRQAALVSQVLGHVRDVRRVGSAALDLCRVAAGEVDAYFEDSTQRWDWAAGALIAKEAGAVVTSLTTMPGHSGVVAAGPSLHPQLDALVGMSADLPTA</sequence>
<dbReference type="Gene3D" id="3.40.190.80">
    <property type="match status" value="1"/>
</dbReference>
<dbReference type="InterPro" id="IPR033942">
    <property type="entry name" value="IMPase"/>
</dbReference>
<evidence type="ECO:0000256" key="6">
    <source>
        <dbReference type="ARBA" id="ARBA00022842"/>
    </source>
</evidence>
<evidence type="ECO:0000256" key="5">
    <source>
        <dbReference type="ARBA" id="ARBA00022801"/>
    </source>
</evidence>
<feature type="binding site" evidence="7">
    <location>
        <position position="77"/>
    </location>
    <ligand>
        <name>Mg(2+)</name>
        <dbReference type="ChEBI" id="CHEBI:18420"/>
        <label>1</label>
        <note>catalytic</note>
    </ligand>
</feature>
<comment type="cofactor">
    <cofactor evidence="2 7 8">
        <name>Mg(2+)</name>
        <dbReference type="ChEBI" id="CHEBI:18420"/>
    </cofactor>
</comment>
<comment type="catalytic activity">
    <reaction evidence="1 8">
        <text>a myo-inositol phosphate + H2O = myo-inositol + phosphate</text>
        <dbReference type="Rhea" id="RHEA:24056"/>
        <dbReference type="ChEBI" id="CHEBI:15377"/>
        <dbReference type="ChEBI" id="CHEBI:17268"/>
        <dbReference type="ChEBI" id="CHEBI:43474"/>
        <dbReference type="ChEBI" id="CHEBI:84139"/>
        <dbReference type="EC" id="3.1.3.25"/>
    </reaction>
</comment>
<gene>
    <name evidence="9" type="ORF">DVS28_a1204</name>
</gene>
<dbReference type="PANTHER" id="PTHR20854:SF4">
    <property type="entry name" value="INOSITOL-1-MONOPHOSPHATASE-RELATED"/>
    <property type="match status" value="1"/>
</dbReference>
<dbReference type="Proteomes" id="UP000264006">
    <property type="component" value="Chromosome"/>
</dbReference>
<dbReference type="RefSeq" id="WP_114590635.1">
    <property type="nucleotide sequence ID" value="NZ_CAXIBR010000090.1"/>
</dbReference>
<evidence type="ECO:0000256" key="4">
    <source>
        <dbReference type="ARBA" id="ARBA00022723"/>
    </source>
</evidence>
<feature type="binding site" evidence="7">
    <location>
        <position position="96"/>
    </location>
    <ligand>
        <name>Mg(2+)</name>
        <dbReference type="ChEBI" id="CHEBI:18420"/>
        <label>1</label>
        <note>catalytic</note>
    </ligand>
</feature>
<evidence type="ECO:0000313" key="10">
    <source>
        <dbReference type="Proteomes" id="UP000264006"/>
    </source>
</evidence>
<keyword evidence="6 7" id="KW-0460">Magnesium</keyword>
<dbReference type="GO" id="GO:0046854">
    <property type="term" value="P:phosphatidylinositol phosphate biosynthetic process"/>
    <property type="evidence" value="ECO:0007669"/>
    <property type="project" value="InterPro"/>
</dbReference>
<dbReference type="CDD" id="cd01639">
    <property type="entry name" value="IMPase"/>
    <property type="match status" value="1"/>
</dbReference>
<evidence type="ECO:0000256" key="7">
    <source>
        <dbReference type="PIRSR" id="PIRSR600760-2"/>
    </source>
</evidence>
<dbReference type="GO" id="GO:0008934">
    <property type="term" value="F:inositol monophosphate 1-phosphatase activity"/>
    <property type="evidence" value="ECO:0007669"/>
    <property type="project" value="InterPro"/>
</dbReference>
<keyword evidence="10" id="KW-1185">Reference proteome</keyword>
<dbReference type="EC" id="3.1.3.25" evidence="8"/>
<dbReference type="OrthoDB" id="9772456at2"/>
<dbReference type="PROSITE" id="PS00630">
    <property type="entry name" value="IMP_2"/>
    <property type="match status" value="1"/>
</dbReference>
<dbReference type="InterPro" id="IPR020550">
    <property type="entry name" value="Inositol_monophosphatase_CS"/>
</dbReference>
<evidence type="ECO:0000256" key="2">
    <source>
        <dbReference type="ARBA" id="ARBA00001946"/>
    </source>
</evidence>
<evidence type="ECO:0000313" key="9">
    <source>
        <dbReference type="EMBL" id="AXV05904.1"/>
    </source>
</evidence>
<keyword evidence="4 7" id="KW-0479">Metal-binding</keyword>
<dbReference type="PROSITE" id="PS00629">
    <property type="entry name" value="IMP_1"/>
    <property type="match status" value="1"/>
</dbReference>
<organism evidence="9 10">
    <name type="scientific">Euzebya pacifica</name>
    <dbReference type="NCBI Taxonomy" id="1608957"/>
    <lineage>
        <taxon>Bacteria</taxon>
        <taxon>Bacillati</taxon>
        <taxon>Actinomycetota</taxon>
        <taxon>Nitriliruptoria</taxon>
        <taxon>Euzebyales</taxon>
    </lineage>
</organism>
<dbReference type="GO" id="GO:0046872">
    <property type="term" value="F:metal ion binding"/>
    <property type="evidence" value="ECO:0007669"/>
    <property type="project" value="UniProtKB-KW"/>
</dbReference>
<evidence type="ECO:0000256" key="3">
    <source>
        <dbReference type="ARBA" id="ARBA00009759"/>
    </source>
</evidence>
<protein>
    <recommendedName>
        <fullName evidence="8">Inositol-1-monophosphatase</fullName>
        <ecNumber evidence="8">3.1.3.25</ecNumber>
    </recommendedName>
</protein>
<feature type="binding site" evidence="7">
    <location>
        <position position="225"/>
    </location>
    <ligand>
        <name>Mg(2+)</name>
        <dbReference type="ChEBI" id="CHEBI:18420"/>
        <label>1</label>
        <note>catalytic</note>
    </ligand>
</feature>
<dbReference type="GO" id="GO:0007165">
    <property type="term" value="P:signal transduction"/>
    <property type="evidence" value="ECO:0007669"/>
    <property type="project" value="TreeGrafter"/>
</dbReference>
<proteinExistence type="inferred from homology"/>
<dbReference type="PRINTS" id="PR00377">
    <property type="entry name" value="IMPHPHTASES"/>
</dbReference>
<evidence type="ECO:0000256" key="8">
    <source>
        <dbReference type="RuleBase" id="RU364068"/>
    </source>
</evidence>
<dbReference type="Pfam" id="PF00459">
    <property type="entry name" value="Inositol_P"/>
    <property type="match status" value="1"/>
</dbReference>
<feature type="binding site" evidence="7">
    <location>
        <position position="95"/>
    </location>
    <ligand>
        <name>Mg(2+)</name>
        <dbReference type="ChEBI" id="CHEBI:18420"/>
        <label>1</label>
        <note>catalytic</note>
    </ligand>
</feature>
<name>A0A346XUK7_9ACTN</name>
<dbReference type="Gene3D" id="3.30.540.10">
    <property type="entry name" value="Fructose-1,6-Bisphosphatase, subunit A, domain 1"/>
    <property type="match status" value="1"/>
</dbReference>
<comment type="similarity">
    <text evidence="3 8">Belongs to the inositol monophosphatase superfamily.</text>
</comment>
<evidence type="ECO:0000256" key="1">
    <source>
        <dbReference type="ARBA" id="ARBA00001033"/>
    </source>
</evidence>
<dbReference type="GO" id="GO:0006020">
    <property type="term" value="P:inositol metabolic process"/>
    <property type="evidence" value="ECO:0007669"/>
    <property type="project" value="TreeGrafter"/>
</dbReference>
<dbReference type="AlphaFoldDB" id="A0A346XUK7"/>
<dbReference type="SUPFAM" id="SSF56655">
    <property type="entry name" value="Carbohydrate phosphatase"/>
    <property type="match status" value="1"/>
</dbReference>
<reference evidence="9 10" key="1">
    <citation type="submission" date="2018-09" db="EMBL/GenBank/DDBJ databases">
        <title>Complete genome sequence of Euzebya sp. DY32-46 isolated from seawater of Pacific Ocean.</title>
        <authorList>
            <person name="Xu L."/>
            <person name="Wu Y.-H."/>
            <person name="Xu X.-W."/>
        </authorList>
    </citation>
    <scope>NUCLEOTIDE SEQUENCE [LARGE SCALE GENOMIC DNA]</scope>
    <source>
        <strain evidence="9 10">DY32-46</strain>
    </source>
</reference>
<dbReference type="KEGG" id="euz:DVS28_a1204"/>
<dbReference type="PANTHER" id="PTHR20854">
    <property type="entry name" value="INOSITOL MONOPHOSPHATASE"/>
    <property type="match status" value="1"/>
</dbReference>
<dbReference type="InterPro" id="IPR000760">
    <property type="entry name" value="Inositol_monophosphatase-like"/>
</dbReference>
<dbReference type="InterPro" id="IPR020583">
    <property type="entry name" value="Inositol_monoP_metal-BS"/>
</dbReference>